<feature type="compositionally biased region" description="Acidic residues" evidence="1">
    <location>
        <begin position="843"/>
        <end position="869"/>
    </location>
</feature>
<proteinExistence type="predicted"/>
<feature type="region of interest" description="Disordered" evidence="1">
    <location>
        <begin position="838"/>
        <end position="920"/>
    </location>
</feature>
<feature type="region of interest" description="Disordered" evidence="1">
    <location>
        <begin position="1"/>
        <end position="41"/>
    </location>
</feature>
<dbReference type="InterPro" id="IPR018564">
    <property type="entry name" value="Repl_chkpnt_MRC1_dom"/>
</dbReference>
<feature type="compositionally biased region" description="Basic residues" evidence="1">
    <location>
        <begin position="152"/>
        <end position="163"/>
    </location>
</feature>
<dbReference type="AlphaFoldDB" id="A0A1X2GPY1"/>
<feature type="region of interest" description="Disordered" evidence="1">
    <location>
        <begin position="382"/>
        <end position="413"/>
    </location>
</feature>
<feature type="compositionally biased region" description="Polar residues" evidence="1">
    <location>
        <begin position="584"/>
        <end position="598"/>
    </location>
</feature>
<accession>A0A1X2GPY1</accession>
<feature type="compositionally biased region" description="Low complexity" evidence="1">
    <location>
        <begin position="494"/>
        <end position="504"/>
    </location>
</feature>
<protein>
    <recommendedName>
        <fullName evidence="2">DNA replication checkpoint mediator MRC1 domain-containing protein</fullName>
    </recommendedName>
</protein>
<feature type="compositionally biased region" description="Acidic residues" evidence="1">
    <location>
        <begin position="505"/>
        <end position="521"/>
    </location>
</feature>
<comment type="caution">
    <text evidence="3">The sequence shown here is derived from an EMBL/GenBank/DDBJ whole genome shotgun (WGS) entry which is preliminary data.</text>
</comment>
<feature type="compositionally biased region" description="Acidic residues" evidence="1">
    <location>
        <begin position="698"/>
        <end position="719"/>
    </location>
</feature>
<feature type="compositionally biased region" description="Basic residues" evidence="1">
    <location>
        <begin position="561"/>
        <end position="572"/>
    </location>
</feature>
<evidence type="ECO:0000313" key="3">
    <source>
        <dbReference type="EMBL" id="ORX58806.1"/>
    </source>
</evidence>
<sequence>MSSPSDHNTPAPTSVPGKSAAAAMPHWSDSDSDLEAQPSMLDGLNVPDRLKHLLSYGRQKTSAATAMTLDDDDDDDALFFERSTPALAKPIPSLPLASSPARAGHPTITSTSTRLQPLETDDQRKERFQQYLTKTLYSDSSDDARDDEAAKPKKKKRTKKSAKAKPAEPKEKKPSKTAPKKKKKKKQGDEDGGSDGHASRPFLDLDDDVFDESDASDGRAQQKRKQRTAALLADSSDDDDDMPHKPRPLSKKAQLEMQKEAQRLRRSNQVMIKPRVTRKTMDDLLQKLALADQPRITTDDAVMVEAPVHETVEESGYGEDMEGDESEGDRSVHQQRQHSHVAFYLSGPESATDSSNEDDDLIIVGKPKRRGDKLLQKWESIKSLQSTSPDRIRTGATPHGLASPPSPWRATNFGHRHEDRLRALNQRLLAKIGKDQQAHRQKMEDKAKALGIYMTPEERAKTHLEREQEAAVLDVQVQQLLKRRGPANMPNQQDGGMDDLLLLSGEEDDDDESFVGDDDASDDHSLEDNPMDIEQEDGQGGSRREDNRDDDDDDDMPMPSQRHRTSRRSKHRLLLDDNADIVVGTTQQKQGPEPTNSIARFFGGASTLATKEVSDDDLEDTSPTLTRLMKRSSLLDDESLAADTDLLDENSILPSSPLAGDHSSTADAQPASPSPFQQHSPTPIPRTTLPKSQFMDHEAEESEDEFYGVAGEDEPDTEDLDRFEQDGMLVHETDETVDTLALQAQHNQQLLESDQHMVEKLIKDITSGGLRRKRAAAAAGLLLDDYDLYDDEGDDLVALRLAAASKRKKHLNSDDPLKQLADDPRTSAFAKAAMEFPGGIDLSGDEMGEDSEQDQQSTNDDEQGGDGELDTPVPSSPLVDQPENSTTQATDTFSRKPHQRFTFDRHSLLAKIKRKQGISS</sequence>
<feature type="region of interest" description="Disordered" evidence="1">
    <location>
        <begin position="482"/>
        <end position="598"/>
    </location>
</feature>
<evidence type="ECO:0000259" key="2">
    <source>
        <dbReference type="Pfam" id="PF09444"/>
    </source>
</evidence>
<feature type="compositionally biased region" description="Basic and acidic residues" evidence="1">
    <location>
        <begin position="165"/>
        <end position="174"/>
    </location>
</feature>
<feature type="compositionally biased region" description="Basic residues" evidence="1">
    <location>
        <begin position="911"/>
        <end position="920"/>
    </location>
</feature>
<feature type="compositionally biased region" description="Acidic residues" evidence="1">
    <location>
        <begin position="316"/>
        <end position="327"/>
    </location>
</feature>
<dbReference type="Pfam" id="PF09444">
    <property type="entry name" value="MRC1"/>
    <property type="match status" value="1"/>
</dbReference>
<feature type="domain" description="DNA replication checkpoint mediator MRC1" evidence="2">
    <location>
        <begin position="691"/>
        <end position="831"/>
    </location>
</feature>
<feature type="compositionally biased region" description="Basic residues" evidence="1">
    <location>
        <begin position="175"/>
        <end position="186"/>
    </location>
</feature>
<feature type="compositionally biased region" description="Low complexity" evidence="1">
    <location>
        <begin position="85"/>
        <end position="103"/>
    </location>
</feature>
<evidence type="ECO:0000313" key="4">
    <source>
        <dbReference type="Proteomes" id="UP000242146"/>
    </source>
</evidence>
<dbReference type="STRING" id="101127.A0A1X2GPY1"/>
<feature type="region of interest" description="Disordered" evidence="1">
    <location>
        <begin position="308"/>
        <end position="341"/>
    </location>
</feature>
<dbReference type="OrthoDB" id="2130597at2759"/>
<feature type="compositionally biased region" description="Acidic residues" evidence="1">
    <location>
        <begin position="204"/>
        <end position="215"/>
    </location>
</feature>
<feature type="compositionally biased region" description="Basic and acidic residues" evidence="1">
    <location>
        <begin position="253"/>
        <end position="263"/>
    </location>
</feature>
<gene>
    <name evidence="3" type="ORF">DM01DRAFT_1405431</name>
</gene>
<keyword evidence="4" id="KW-1185">Reference proteome</keyword>
<name>A0A1X2GPY1_9FUNG</name>
<reference evidence="3 4" key="1">
    <citation type="submission" date="2016-07" db="EMBL/GenBank/DDBJ databases">
        <title>Pervasive Adenine N6-methylation of Active Genes in Fungi.</title>
        <authorList>
            <consortium name="DOE Joint Genome Institute"/>
            <person name="Mondo S.J."/>
            <person name="Dannebaum R.O."/>
            <person name="Kuo R.C."/>
            <person name="Labutti K."/>
            <person name="Haridas S."/>
            <person name="Kuo A."/>
            <person name="Salamov A."/>
            <person name="Ahrendt S.R."/>
            <person name="Lipzen A."/>
            <person name="Sullivan W."/>
            <person name="Andreopoulos W.B."/>
            <person name="Clum A."/>
            <person name="Lindquist E."/>
            <person name="Daum C."/>
            <person name="Ramamoorthy G.K."/>
            <person name="Gryganskyi A."/>
            <person name="Culley D."/>
            <person name="Magnuson J.K."/>
            <person name="James T.Y."/>
            <person name="O'Malley M.A."/>
            <person name="Stajich J.E."/>
            <person name="Spatafora J.W."/>
            <person name="Visel A."/>
            <person name="Grigoriev I.V."/>
        </authorList>
    </citation>
    <scope>NUCLEOTIDE SEQUENCE [LARGE SCALE GENOMIC DNA]</scope>
    <source>
        <strain evidence="3 4">NRRL 3301</strain>
    </source>
</reference>
<feature type="region of interest" description="Disordered" evidence="1">
    <location>
        <begin position="83"/>
        <end position="275"/>
    </location>
</feature>
<feature type="region of interest" description="Disordered" evidence="1">
    <location>
        <begin position="646"/>
        <end position="720"/>
    </location>
</feature>
<dbReference type="Proteomes" id="UP000242146">
    <property type="component" value="Unassembled WGS sequence"/>
</dbReference>
<organism evidence="3 4">
    <name type="scientific">Hesseltinella vesiculosa</name>
    <dbReference type="NCBI Taxonomy" id="101127"/>
    <lineage>
        <taxon>Eukaryota</taxon>
        <taxon>Fungi</taxon>
        <taxon>Fungi incertae sedis</taxon>
        <taxon>Mucoromycota</taxon>
        <taxon>Mucoromycotina</taxon>
        <taxon>Mucoromycetes</taxon>
        <taxon>Mucorales</taxon>
        <taxon>Cunninghamellaceae</taxon>
        <taxon>Hesseltinella</taxon>
    </lineage>
</organism>
<feature type="compositionally biased region" description="Polar residues" evidence="1">
    <location>
        <begin position="1"/>
        <end position="12"/>
    </location>
</feature>
<evidence type="ECO:0000256" key="1">
    <source>
        <dbReference type="SAM" id="MobiDB-lite"/>
    </source>
</evidence>
<dbReference type="EMBL" id="MCGT01000006">
    <property type="protein sequence ID" value="ORX58806.1"/>
    <property type="molecule type" value="Genomic_DNA"/>
</dbReference>
<feature type="compositionally biased region" description="Polar residues" evidence="1">
    <location>
        <begin position="882"/>
        <end position="892"/>
    </location>
</feature>